<dbReference type="Pfam" id="PF01979">
    <property type="entry name" value="Amidohydro_1"/>
    <property type="match status" value="1"/>
</dbReference>
<evidence type="ECO:0000256" key="1">
    <source>
        <dbReference type="SAM" id="SignalP"/>
    </source>
</evidence>
<dbReference type="SUPFAM" id="SSF51338">
    <property type="entry name" value="Composite domain of metallo-dependent hydrolases"/>
    <property type="match status" value="1"/>
</dbReference>
<feature type="signal peptide" evidence="1">
    <location>
        <begin position="1"/>
        <end position="25"/>
    </location>
</feature>
<dbReference type="SUPFAM" id="SSF82171">
    <property type="entry name" value="DPP6 N-terminal domain-like"/>
    <property type="match status" value="2"/>
</dbReference>
<dbReference type="PANTHER" id="PTHR42972">
    <property type="entry name" value="TOL-PAL SYSTEM PROTEIN TOLB"/>
    <property type="match status" value="1"/>
</dbReference>
<dbReference type="SUPFAM" id="SSF51556">
    <property type="entry name" value="Metallo-dependent hydrolases"/>
    <property type="match status" value="1"/>
</dbReference>
<organism evidence="3 4">
    <name type="scientific">Shewanella intestini</name>
    <dbReference type="NCBI Taxonomy" id="2017544"/>
    <lineage>
        <taxon>Bacteria</taxon>
        <taxon>Pseudomonadati</taxon>
        <taxon>Pseudomonadota</taxon>
        <taxon>Gammaproteobacteria</taxon>
        <taxon>Alteromonadales</taxon>
        <taxon>Shewanellaceae</taxon>
        <taxon>Shewanella</taxon>
    </lineage>
</organism>
<protein>
    <submittedName>
        <fullName evidence="3">Amidohydrolase family protein</fullName>
    </submittedName>
</protein>
<proteinExistence type="predicted"/>
<dbReference type="EMBL" id="JAAIKR010000013">
    <property type="protein sequence ID" value="MBR9728853.1"/>
    <property type="molecule type" value="Genomic_DNA"/>
</dbReference>
<name>A0ABS5I4U5_9GAMM</name>
<dbReference type="PANTHER" id="PTHR42972:SF8">
    <property type="entry name" value="POLYHYDROXYBUTYRATE DEPOLYMERASE"/>
    <property type="match status" value="1"/>
</dbReference>
<keyword evidence="1" id="KW-0732">Signal</keyword>
<dbReference type="InterPro" id="IPR032466">
    <property type="entry name" value="Metal_Hydrolase"/>
</dbReference>
<dbReference type="InterPro" id="IPR006680">
    <property type="entry name" value="Amidohydro-rel"/>
</dbReference>
<comment type="caution">
    <text evidence="3">The sequence shown here is derived from an EMBL/GenBank/DDBJ whole genome shotgun (WGS) entry which is preliminary data.</text>
</comment>
<dbReference type="Gene3D" id="3.30.110.90">
    <property type="entry name" value="Amidohydrolase"/>
    <property type="match status" value="1"/>
</dbReference>
<dbReference type="InterPro" id="IPR011659">
    <property type="entry name" value="WD40"/>
</dbReference>
<evidence type="ECO:0000313" key="4">
    <source>
        <dbReference type="Proteomes" id="UP000811844"/>
    </source>
</evidence>
<dbReference type="InterPro" id="IPR015943">
    <property type="entry name" value="WD40/YVTN_repeat-like_dom_sf"/>
</dbReference>
<dbReference type="Proteomes" id="UP000811844">
    <property type="component" value="Unassembled WGS sequence"/>
</dbReference>
<dbReference type="Gene3D" id="2.120.10.30">
    <property type="entry name" value="TolB, C-terminal domain"/>
    <property type="match status" value="2"/>
</dbReference>
<keyword evidence="4" id="KW-1185">Reference proteome</keyword>
<dbReference type="InterPro" id="IPR011042">
    <property type="entry name" value="6-blade_b-propeller_TolB-like"/>
</dbReference>
<dbReference type="InterPro" id="IPR011059">
    <property type="entry name" value="Metal-dep_hydrolase_composite"/>
</dbReference>
<dbReference type="Gene3D" id="2.130.10.10">
    <property type="entry name" value="YVTN repeat-like/Quinoprotein amine dehydrogenase"/>
    <property type="match status" value="1"/>
</dbReference>
<dbReference type="Pfam" id="PF07676">
    <property type="entry name" value="PD40"/>
    <property type="match status" value="3"/>
</dbReference>
<dbReference type="Gene3D" id="3.40.50.10910">
    <property type="entry name" value="Amidohydrolase"/>
    <property type="match status" value="1"/>
</dbReference>
<dbReference type="RefSeq" id="WP_153665495.1">
    <property type="nucleotide sequence ID" value="NZ_JAAIKR010000013.1"/>
</dbReference>
<evidence type="ECO:0000259" key="2">
    <source>
        <dbReference type="Pfam" id="PF01979"/>
    </source>
</evidence>
<evidence type="ECO:0000313" key="3">
    <source>
        <dbReference type="EMBL" id="MBR9728853.1"/>
    </source>
</evidence>
<feature type="domain" description="Amidohydrolase-related" evidence="2">
    <location>
        <begin position="703"/>
        <end position="1036"/>
    </location>
</feature>
<reference evidence="3 4" key="1">
    <citation type="submission" date="2020-02" db="EMBL/GenBank/DDBJ databases">
        <title>Shewanella WXL01 sp. nov., a marine bacterium isolated from green algae in Luhuitou Fringing Reef (Northern South China Sea).</title>
        <authorList>
            <person name="Wang X."/>
        </authorList>
    </citation>
    <scope>NUCLEOTIDE SEQUENCE [LARGE SCALE GENOMIC DNA]</scope>
    <source>
        <strain evidence="3 4">MCCC 1A01895</strain>
    </source>
</reference>
<gene>
    <name evidence="3" type="ORF">G3R48_12790</name>
</gene>
<dbReference type="Gene3D" id="2.30.40.10">
    <property type="entry name" value="Urease, subunit C, domain 1"/>
    <property type="match status" value="1"/>
</dbReference>
<feature type="chain" id="PRO_5046621937" evidence="1">
    <location>
        <begin position="26"/>
        <end position="1060"/>
    </location>
</feature>
<sequence length="1060" mass="117906">MFTQKLTPIYTAVALTLGISTTAFAEDEKKQWQVNAPAEAPLEKVDISVNEGTWMNVSVSPDGKTIVFDLLGDIYQMPISGGEAKPIATGIAWQMQPVYSPDGKYIAFTSDEDGGDNIWIMDADGSNPHPVTTETFRLLNSPAWSPDSQYIVARKHFTASRSLGAGEVWLYHVAGGEGVKLTERPNDQKDLGEPAYSPDGRYIYFSQDATPGKTFHYSKDSVKGIYKIKRYDTVTGDIKVLIQGTGGAIRPTPSPDGEKLAYIKRDGFQSTLYLLDLKSGERTKLYDKLDRDMQETWAIHGVYPTMSWTKDNKDIVFWANGKINRLNVDKQTVSDIPFSVKTQLDVQPSVRFAQDLDKDQFDVKMLRMAQVSPNGEKVVFEALGKIWIRDIKDGKQKRLTRLANNVNELFPQWSRDGKKIVYTTWNDQDQGSVRVISARGGKSKKLTTEPGKYVEPTFSPNGKTIVFRKAKGGYVTPRTWSQEPGLYQVDVKGKQTTFINASGYQPQFGNDNSRVYFMDYGDTPELASISLQGHDKRTHYSSKHATEFRVSPDGEHLAFAERFRVYVTPFAKHGETVSIGPKANNLPVTQLSVRAGESISWNNDSNELYWTLGPELYQAKVDTLYSDKNPEPAPAINNIGFKVDADVPRGTVVFVGGQVITMENDKVIQNGVVIVKDNKIITVGDASTQVPSGAQVIDIKGKTIMPGIFDAHAHGAQGDDEIIPQQNWQMYSGLSLGVTAIHDPSNDTTEIFAASEQQKAGNIVGPRIFSTGTILYGANAPGYTSHVDSLDDAKFHLERLKKVGAFSVKSYNQPRRNQRQQVIQAARELEMMVVPEGGSLMQHNLTMIADGHTTVEHSLPAGAIYNDIKQFWSQTEVAYTPTLVVAYGGISGEHYWYDKTDVWAHPRLSMYVPDDLLNARSMRRTTAPDEHYNHFNVTRVANELNEIGIPANIGAHGQREGLAAHWEMWMFAQGGMSNMDVLKTATINPATTFGMDHQLGSIKEGKLADLIVIDGNPLKDIRSTDKVTYTMANGKLYNAETMNQLNGDKRQRKTFFFEDK</sequence>
<accession>A0ABS5I4U5</accession>
<dbReference type="Gene3D" id="1.20.58.520">
    <property type="entry name" value="Amidohydrolase"/>
    <property type="match status" value="1"/>
</dbReference>